<sequence>MKKQIIFLLIFCLAFPLFLQARKKREQVDRGIQSSTFIPKGQWMVGGSFSYTESSSDDYKFLILRNVEGKNYSFSVSPSFGYFIRDNVAVGGRFSYTRDYIDIGNLDIDLNEDLSFKINNASLLQHMIYGTGFVRTYINLGNSKRFGLFNEARVTFGAGQGKTYSGEGETLDGVYEKIKHLQVGIAPGMTAFITNNAAVEVSVGVMGFDSKWIEQDHNKVIEGSRRETSAKFKIDLFSINLGMTYYF</sequence>
<keyword evidence="2" id="KW-1185">Reference proteome</keyword>
<name>A0ABR6KRT7_9BACT</name>
<dbReference type="InterPro" id="IPR011250">
    <property type="entry name" value="OMP/PagP_B-barrel"/>
</dbReference>
<dbReference type="SUPFAM" id="SSF56925">
    <property type="entry name" value="OMPA-like"/>
    <property type="match status" value="1"/>
</dbReference>
<dbReference type="Gene3D" id="2.40.160.20">
    <property type="match status" value="1"/>
</dbReference>
<dbReference type="EMBL" id="JACHOC010000009">
    <property type="protein sequence ID" value="MBB4624213.1"/>
    <property type="molecule type" value="Genomic_DNA"/>
</dbReference>
<dbReference type="RefSeq" id="WP_183671957.1">
    <property type="nucleotide sequence ID" value="NZ_BMPB01000014.1"/>
</dbReference>
<protein>
    <recommendedName>
        <fullName evidence="3">Outer membrane protein beta-barrel domain-containing protein</fullName>
    </recommendedName>
</protein>
<organism evidence="1 2">
    <name type="scientific">Parabacteroides faecis</name>
    <dbReference type="NCBI Taxonomy" id="1217282"/>
    <lineage>
        <taxon>Bacteria</taxon>
        <taxon>Pseudomonadati</taxon>
        <taxon>Bacteroidota</taxon>
        <taxon>Bacteroidia</taxon>
        <taxon>Bacteroidales</taxon>
        <taxon>Tannerellaceae</taxon>
        <taxon>Parabacteroides</taxon>
    </lineage>
</organism>
<evidence type="ECO:0008006" key="3">
    <source>
        <dbReference type="Google" id="ProtNLM"/>
    </source>
</evidence>
<dbReference type="Proteomes" id="UP000533637">
    <property type="component" value="Unassembled WGS sequence"/>
</dbReference>
<evidence type="ECO:0000313" key="2">
    <source>
        <dbReference type="Proteomes" id="UP000533637"/>
    </source>
</evidence>
<comment type="caution">
    <text evidence="1">The sequence shown here is derived from an EMBL/GenBank/DDBJ whole genome shotgun (WGS) entry which is preliminary data.</text>
</comment>
<gene>
    <name evidence="1" type="ORF">GGQ57_004141</name>
</gene>
<reference evidence="1 2" key="1">
    <citation type="submission" date="2020-08" db="EMBL/GenBank/DDBJ databases">
        <title>Genomic Encyclopedia of Type Strains, Phase IV (KMG-IV): sequencing the most valuable type-strain genomes for metagenomic binning, comparative biology and taxonomic classification.</title>
        <authorList>
            <person name="Goeker M."/>
        </authorList>
    </citation>
    <scope>NUCLEOTIDE SEQUENCE [LARGE SCALE GENOMIC DNA]</scope>
    <source>
        <strain evidence="1 2">DSM 102983</strain>
    </source>
</reference>
<accession>A0ABR6KRT7</accession>
<proteinExistence type="predicted"/>
<evidence type="ECO:0000313" key="1">
    <source>
        <dbReference type="EMBL" id="MBB4624213.1"/>
    </source>
</evidence>